<evidence type="ECO:0000259" key="1">
    <source>
        <dbReference type="Pfam" id="PF00582"/>
    </source>
</evidence>
<protein>
    <submittedName>
        <fullName evidence="2">Universal stress protein uspa-like protein</fullName>
    </submittedName>
</protein>
<dbReference type="PATRIC" id="fig|1227461.3.peg.2218"/>
<proteinExistence type="predicted"/>
<dbReference type="Pfam" id="PF00582">
    <property type="entry name" value="Usp"/>
    <property type="match status" value="1"/>
</dbReference>
<dbReference type="Proteomes" id="UP000011559">
    <property type="component" value="Unassembled WGS sequence"/>
</dbReference>
<keyword evidence="3" id="KW-1185">Reference proteome</keyword>
<feature type="domain" description="UspA" evidence="1">
    <location>
        <begin position="17"/>
        <end position="70"/>
    </location>
</feature>
<dbReference type="InterPro" id="IPR006016">
    <property type="entry name" value="UspA"/>
</dbReference>
<reference evidence="2 3" key="1">
    <citation type="journal article" date="2014" name="PLoS Genet.">
        <title>Phylogenetically driven sequencing of extremely halophilic archaea reveals strategies for static and dynamic osmo-response.</title>
        <authorList>
            <person name="Becker E.A."/>
            <person name="Seitzer P.M."/>
            <person name="Tritt A."/>
            <person name="Larsen D."/>
            <person name="Krusor M."/>
            <person name="Yao A.I."/>
            <person name="Wu D."/>
            <person name="Madern D."/>
            <person name="Eisen J.A."/>
            <person name="Darling A.E."/>
            <person name="Facciotti M.T."/>
        </authorList>
    </citation>
    <scope>NUCLEOTIDE SEQUENCE [LARGE SCALE GENOMIC DNA]</scope>
    <source>
        <strain evidence="3">DSM 18310 / JCM 13924 / TL6</strain>
    </source>
</reference>
<evidence type="ECO:0000313" key="2">
    <source>
        <dbReference type="EMBL" id="ELZ68582.1"/>
    </source>
</evidence>
<dbReference type="CDD" id="cd00293">
    <property type="entry name" value="USP-like"/>
    <property type="match status" value="1"/>
</dbReference>
<gene>
    <name evidence="2" type="ORF">C457_11276</name>
</gene>
<name>M0GAN8_HALPT</name>
<comment type="caution">
    <text evidence="2">The sequence shown here is derived from an EMBL/GenBank/DDBJ whole genome shotgun (WGS) entry which is preliminary data.</text>
</comment>
<dbReference type="EMBL" id="AOLG01000035">
    <property type="protein sequence ID" value="ELZ68582.1"/>
    <property type="molecule type" value="Genomic_DNA"/>
</dbReference>
<organism evidence="2 3">
    <name type="scientific">Haloferax prahovense (strain DSM 18310 / JCM 13924 / TL6)</name>
    <dbReference type="NCBI Taxonomy" id="1227461"/>
    <lineage>
        <taxon>Archaea</taxon>
        <taxon>Methanobacteriati</taxon>
        <taxon>Methanobacteriota</taxon>
        <taxon>Stenosarchaea group</taxon>
        <taxon>Halobacteria</taxon>
        <taxon>Halobacteriales</taxon>
        <taxon>Haloferacaceae</taxon>
        <taxon>Haloferax</taxon>
    </lineage>
</organism>
<accession>M0GAN8</accession>
<dbReference type="AlphaFoldDB" id="M0GAN8"/>
<dbReference type="InterPro" id="IPR014729">
    <property type="entry name" value="Rossmann-like_a/b/a_fold"/>
</dbReference>
<sequence>MLAGGRFEEWHTVAKQRADTILQQAADQAARDNRSIQVVCETGDTVETIIGYALEHEFDHIVIGNHGREGV</sequence>
<dbReference type="SUPFAM" id="SSF52402">
    <property type="entry name" value="Adenine nucleotide alpha hydrolases-like"/>
    <property type="match status" value="1"/>
</dbReference>
<dbReference type="Gene3D" id="3.40.50.620">
    <property type="entry name" value="HUPs"/>
    <property type="match status" value="1"/>
</dbReference>
<evidence type="ECO:0000313" key="3">
    <source>
        <dbReference type="Proteomes" id="UP000011559"/>
    </source>
</evidence>